<dbReference type="AlphaFoldDB" id="A0A5R9BUE2"/>
<feature type="domain" description="PRD" evidence="8">
    <location>
        <begin position="281"/>
        <end position="388"/>
    </location>
</feature>
<keyword evidence="1" id="KW-0808">Transferase</keyword>
<dbReference type="GO" id="GO:0009401">
    <property type="term" value="P:phosphoenolpyruvate-dependent sugar phosphotransferase system"/>
    <property type="evidence" value="ECO:0007669"/>
    <property type="project" value="InterPro"/>
</dbReference>
<dbReference type="Proteomes" id="UP000305541">
    <property type="component" value="Unassembled WGS sequence"/>
</dbReference>
<keyword evidence="5" id="KW-0804">Transcription</keyword>
<reference evidence="9 10" key="1">
    <citation type="submission" date="2019-05" db="EMBL/GenBank/DDBJ databases">
        <title>The metagenome of a microbial culture collection derived from dairy environment covers the genomic content of the human microbiome.</title>
        <authorList>
            <person name="Roder T."/>
            <person name="Wuthrich D."/>
            <person name="Sattari Z."/>
            <person name="Von Ah U."/>
            <person name="Bar C."/>
            <person name="Ronchi F."/>
            <person name="Macpherson A.J."/>
            <person name="Ganal-Vonarburg S.C."/>
            <person name="Bruggmann R."/>
            <person name="Vergeres G."/>
        </authorList>
    </citation>
    <scope>NUCLEOTIDE SEQUENCE [LARGE SCALE GENOMIC DNA]</scope>
    <source>
        <strain evidence="9 10">FAM 18815</strain>
    </source>
</reference>
<dbReference type="SUPFAM" id="SSF63520">
    <property type="entry name" value="PTS-regulatory domain, PRD"/>
    <property type="match status" value="1"/>
</dbReference>
<protein>
    <submittedName>
        <fullName evidence="9">PRD domain-containing protein</fullName>
    </submittedName>
</protein>
<feature type="domain" description="PTS EIIA type-2" evidence="6">
    <location>
        <begin position="535"/>
        <end position="678"/>
    </location>
</feature>
<proteinExistence type="predicted"/>
<dbReference type="PROSITE" id="PS51372">
    <property type="entry name" value="PRD_2"/>
    <property type="match status" value="1"/>
</dbReference>
<dbReference type="PANTHER" id="PTHR30185:SF18">
    <property type="entry name" value="TRANSCRIPTIONAL REGULATOR MTLR"/>
    <property type="match status" value="1"/>
</dbReference>
<keyword evidence="4" id="KW-0010">Activator</keyword>
<dbReference type="InterPro" id="IPR011608">
    <property type="entry name" value="PRD"/>
</dbReference>
<evidence type="ECO:0000256" key="2">
    <source>
        <dbReference type="ARBA" id="ARBA00022737"/>
    </source>
</evidence>
<dbReference type="PROSITE" id="PS51099">
    <property type="entry name" value="PTS_EIIB_TYPE_2"/>
    <property type="match status" value="1"/>
</dbReference>
<name>A0A5R9BUE2_9LACO</name>
<accession>A0A5R9BUE2</accession>
<dbReference type="PANTHER" id="PTHR30185">
    <property type="entry name" value="CRYPTIC BETA-GLUCOSIDE BGL OPERON ANTITERMINATOR"/>
    <property type="match status" value="1"/>
</dbReference>
<dbReference type="CDD" id="cd05568">
    <property type="entry name" value="PTS_IIB_bgl_like"/>
    <property type="match status" value="1"/>
</dbReference>
<evidence type="ECO:0000256" key="3">
    <source>
        <dbReference type="ARBA" id="ARBA00023015"/>
    </source>
</evidence>
<dbReference type="InterPro" id="IPR036634">
    <property type="entry name" value="PRD_sf"/>
</dbReference>
<dbReference type="InterPro" id="IPR036095">
    <property type="entry name" value="PTS_EIIB-like_sf"/>
</dbReference>
<evidence type="ECO:0000259" key="8">
    <source>
        <dbReference type="PROSITE" id="PS51372"/>
    </source>
</evidence>
<evidence type="ECO:0000259" key="6">
    <source>
        <dbReference type="PROSITE" id="PS51094"/>
    </source>
</evidence>
<gene>
    <name evidence="9" type="ORF">FEZ51_07525</name>
</gene>
<dbReference type="GO" id="GO:0006355">
    <property type="term" value="P:regulation of DNA-templated transcription"/>
    <property type="evidence" value="ECO:0007669"/>
    <property type="project" value="InterPro"/>
</dbReference>
<evidence type="ECO:0000259" key="7">
    <source>
        <dbReference type="PROSITE" id="PS51099"/>
    </source>
</evidence>
<feature type="domain" description="PTS EIIB type-2" evidence="7">
    <location>
        <begin position="388"/>
        <end position="479"/>
    </location>
</feature>
<dbReference type="Pfam" id="PF00874">
    <property type="entry name" value="PRD"/>
    <property type="match status" value="1"/>
</dbReference>
<dbReference type="SUPFAM" id="SSF55804">
    <property type="entry name" value="Phoshotransferase/anion transport protein"/>
    <property type="match status" value="1"/>
</dbReference>
<organism evidence="9 10">
    <name type="scientific">Pediococcus stilesii</name>
    <dbReference type="NCBI Taxonomy" id="331679"/>
    <lineage>
        <taxon>Bacteria</taxon>
        <taxon>Bacillati</taxon>
        <taxon>Bacillota</taxon>
        <taxon>Bacilli</taxon>
        <taxon>Lactobacillales</taxon>
        <taxon>Lactobacillaceae</taxon>
        <taxon>Pediococcus</taxon>
    </lineage>
</organism>
<dbReference type="PROSITE" id="PS51094">
    <property type="entry name" value="PTS_EIIA_TYPE_2"/>
    <property type="match status" value="1"/>
</dbReference>
<dbReference type="Gene3D" id="1.10.1790.10">
    <property type="entry name" value="PRD domain"/>
    <property type="match status" value="1"/>
</dbReference>
<dbReference type="InterPro" id="IPR002178">
    <property type="entry name" value="PTS_EIIA_type-2_dom"/>
</dbReference>
<sequence length="686" mass="78708">MDNSTLYDIQYLSRELNLSNRSVYYNITSISKKLIKENIEPPKNIRGQGYYLSNESQIKLKDKYNFHKKVGIDVKSRRNIIIFLMIIDSPLNSISKLSDVLDVSRNTILNDQKSIRKIMEEYGLNLEGNIKGHHITGNEIKIRDLIQKNFSMLNSVLDWMIESERDLVKEEAKSVINLKALITNWLRTVEESKYISFTEDGKNSLISYYSVVLMRILNEHVLRKDLTETSNLRHQKEFGWSKDLFAQLGLEDSKYVSEIFFLEKSLLGVQKDRLGTHVNYDIKNILIEVTQKVIENFKKLSGLYFKNEQQLSNDLYVHLISTFYRVKYKHQYTDNLVTEIKKDFFDVYTFTRLSLKPFEELNVAQLSENEISLIAIYFGAQIIYENNNKVLLVCSAGLGTSRLLKSQVESYFPEIRIKGPVTKNEYENNFMNLKYAVVITTIPLDTNGSNNIIRLSPIPTQNDISILRKLFIRKKVISSSRIENKFSAIMDIISDFTKINDYGKLSRGIKDILADNGGTNMGDNSKYKGTQRLDDLITKDTVKFEQNNVNDWRAAIESAAEPLLKSGNITMEYVHSMINNVEKNGPYINIGNMVALAHAKPSEGVKKLGLSLLHLNRPVNLLDENHPIKLIFVLAAIDQKSHVKAMAELAAILRDKGKLNQLIGAENYEQIENVLDDSKQNKTNPK</sequence>
<keyword evidence="2" id="KW-0677">Repeat</keyword>
<dbReference type="InterPro" id="IPR007737">
    <property type="entry name" value="Mga_HTH"/>
</dbReference>
<dbReference type="OrthoDB" id="369398at2"/>
<evidence type="ECO:0000313" key="10">
    <source>
        <dbReference type="Proteomes" id="UP000305541"/>
    </source>
</evidence>
<dbReference type="InterPro" id="IPR013011">
    <property type="entry name" value="PTS_EIIB_2"/>
</dbReference>
<keyword evidence="3" id="KW-0805">Transcription regulation</keyword>
<evidence type="ECO:0000313" key="9">
    <source>
        <dbReference type="EMBL" id="TLQ03873.1"/>
    </source>
</evidence>
<comment type="caution">
    <text evidence="9">The sequence shown here is derived from an EMBL/GenBank/DDBJ whole genome shotgun (WGS) entry which is preliminary data.</text>
</comment>
<dbReference type="EMBL" id="VBTH01000013">
    <property type="protein sequence ID" value="TLQ03873.1"/>
    <property type="molecule type" value="Genomic_DNA"/>
</dbReference>
<dbReference type="GO" id="GO:0008982">
    <property type="term" value="F:protein-N(PI)-phosphohistidine-sugar phosphotransferase activity"/>
    <property type="evidence" value="ECO:0007669"/>
    <property type="project" value="InterPro"/>
</dbReference>
<evidence type="ECO:0000256" key="1">
    <source>
        <dbReference type="ARBA" id="ARBA00022679"/>
    </source>
</evidence>
<dbReference type="Pfam" id="PF05043">
    <property type="entry name" value="Mga"/>
    <property type="match status" value="1"/>
</dbReference>
<evidence type="ECO:0000256" key="5">
    <source>
        <dbReference type="ARBA" id="ARBA00023163"/>
    </source>
</evidence>
<dbReference type="SUPFAM" id="SSF52794">
    <property type="entry name" value="PTS system IIB component-like"/>
    <property type="match status" value="1"/>
</dbReference>
<dbReference type="Gene3D" id="3.40.930.10">
    <property type="entry name" value="Mannitol-specific EII, Chain A"/>
    <property type="match status" value="1"/>
</dbReference>
<dbReference type="InterPro" id="IPR016152">
    <property type="entry name" value="PTrfase/Anion_transptr"/>
</dbReference>
<dbReference type="Gene3D" id="3.40.50.2300">
    <property type="match status" value="1"/>
</dbReference>
<dbReference type="InterPro" id="IPR050661">
    <property type="entry name" value="BglG_antiterminators"/>
</dbReference>
<dbReference type="Pfam" id="PF00359">
    <property type="entry name" value="PTS_EIIA_2"/>
    <property type="match status" value="1"/>
</dbReference>
<evidence type="ECO:0000256" key="4">
    <source>
        <dbReference type="ARBA" id="ARBA00023159"/>
    </source>
</evidence>
<dbReference type="CDD" id="cd00211">
    <property type="entry name" value="PTS_IIA_fru"/>
    <property type="match status" value="1"/>
</dbReference>